<sequence length="134" mass="14371">MASNTHETDAETETDSEVVRVEAAVEQVLNGLQVGLPGATTTCAYCGRQLHDGDCITVYAYRKAGHHHWNCPRVYCRSCRNSDDGVPTPTLGTTEILATAFLGIMQVAAAQTTRLALTDVEVQSYSHPSDGSEG</sequence>
<evidence type="ECO:0000313" key="4">
    <source>
        <dbReference type="Proteomes" id="UP001596407"/>
    </source>
</evidence>
<dbReference type="Pfam" id="PF26417">
    <property type="entry name" value="DUF8112"/>
    <property type="match status" value="1"/>
</dbReference>
<organism evidence="2 4">
    <name type="scientific">Halorussus caseinilyticus</name>
    <dbReference type="NCBI Taxonomy" id="3034025"/>
    <lineage>
        <taxon>Archaea</taxon>
        <taxon>Methanobacteriati</taxon>
        <taxon>Methanobacteriota</taxon>
        <taxon>Stenosarchaea group</taxon>
        <taxon>Halobacteria</taxon>
        <taxon>Halobacteriales</taxon>
        <taxon>Haladaptataceae</taxon>
        <taxon>Halorussus</taxon>
    </lineage>
</organism>
<reference evidence="2" key="1">
    <citation type="journal article" date="2014" name="Int. J. Syst. Evol. Microbiol.">
        <title>Complete genome sequence of Corynebacterium casei LMG S-19264T (=DSM 44701T), isolated from a smear-ripened cheese.</title>
        <authorList>
            <consortium name="US DOE Joint Genome Institute (JGI-PGF)"/>
            <person name="Walter F."/>
            <person name="Albersmeier A."/>
            <person name="Kalinowski J."/>
            <person name="Ruckert C."/>
        </authorList>
    </citation>
    <scope>NUCLEOTIDE SEQUENCE [LARGE SCALE GENOMIC DNA]</scope>
    <source>
        <strain evidence="2">CCM 7472</strain>
    </source>
</reference>
<feature type="domain" description="DUF8112" evidence="1">
    <location>
        <begin position="22"/>
        <end position="128"/>
    </location>
</feature>
<reference evidence="4" key="2">
    <citation type="journal article" date="2019" name="Int. J. Syst. Evol. Microbiol.">
        <title>The Global Catalogue of Microorganisms (GCM) 10K type strain sequencing project: providing services to taxonomists for standard genome sequencing and annotation.</title>
        <authorList>
            <consortium name="The Broad Institute Genomics Platform"/>
            <consortium name="The Broad Institute Genome Sequencing Center for Infectious Disease"/>
            <person name="Wu L."/>
            <person name="Ma J."/>
        </authorList>
    </citation>
    <scope>NUCLEOTIDE SEQUENCE [LARGE SCALE GENOMIC DNA]</scope>
    <source>
        <strain evidence="4">DT72</strain>
    </source>
</reference>
<dbReference type="GeneID" id="79305704"/>
<keyword evidence="4" id="KW-1185">Reference proteome</keyword>
<protein>
    <recommendedName>
        <fullName evidence="1">DUF8112 domain-containing protein</fullName>
    </recommendedName>
</protein>
<dbReference type="EMBL" id="JBHSZH010000003">
    <property type="protein sequence ID" value="MFC7079270.1"/>
    <property type="molecule type" value="Genomic_DNA"/>
</dbReference>
<accession>A0ABD5WIL6</accession>
<dbReference type="Proteomes" id="UP001596407">
    <property type="component" value="Unassembled WGS sequence"/>
</dbReference>
<gene>
    <name evidence="2" type="ORF">ACFQJ6_03030</name>
    <name evidence="3" type="ORF">ACFQJ6_03700</name>
</gene>
<evidence type="ECO:0000259" key="1">
    <source>
        <dbReference type="Pfam" id="PF26417"/>
    </source>
</evidence>
<evidence type="ECO:0000313" key="3">
    <source>
        <dbReference type="EMBL" id="MFC7079386.1"/>
    </source>
</evidence>
<dbReference type="RefSeq" id="WP_276282655.1">
    <property type="nucleotide sequence ID" value="NZ_CP119811.1"/>
</dbReference>
<dbReference type="InterPro" id="IPR058425">
    <property type="entry name" value="DUF8112"/>
</dbReference>
<dbReference type="EMBL" id="JBHSZH010000003">
    <property type="protein sequence ID" value="MFC7079386.1"/>
    <property type="molecule type" value="Genomic_DNA"/>
</dbReference>
<reference evidence="2" key="3">
    <citation type="submission" date="2024-09" db="EMBL/GenBank/DDBJ databases">
        <authorList>
            <person name="Sun Q."/>
        </authorList>
    </citation>
    <scope>NUCLEOTIDE SEQUENCE</scope>
    <source>
        <strain evidence="2">CCM 7472</strain>
    </source>
</reference>
<comment type="caution">
    <text evidence="2">The sequence shown here is derived from an EMBL/GenBank/DDBJ whole genome shotgun (WGS) entry which is preliminary data.</text>
</comment>
<evidence type="ECO:0000313" key="2">
    <source>
        <dbReference type="EMBL" id="MFC7079270.1"/>
    </source>
</evidence>
<name>A0ABD5WIL6_9EURY</name>
<proteinExistence type="predicted"/>
<dbReference type="AlphaFoldDB" id="A0ABD5WIL6"/>